<evidence type="ECO:0000313" key="1">
    <source>
        <dbReference type="EMBL" id="DAF57943.1"/>
    </source>
</evidence>
<dbReference type="EMBL" id="BK032744">
    <property type="protein sequence ID" value="DAF57943.1"/>
    <property type="molecule type" value="Genomic_DNA"/>
</dbReference>
<name>A0A8S5T4N8_9CAUD</name>
<organism evidence="1">
    <name type="scientific">Siphoviridae sp. ctfbh2</name>
    <dbReference type="NCBI Taxonomy" id="2827909"/>
    <lineage>
        <taxon>Viruses</taxon>
        <taxon>Duplodnaviria</taxon>
        <taxon>Heunggongvirae</taxon>
        <taxon>Uroviricota</taxon>
        <taxon>Caudoviricetes</taxon>
    </lineage>
</organism>
<sequence>MEKALTERFKELIRVKSSSILDFSKRIDIAQTTLNSQLCSTRGISINVIMLTLNAFPDISAEWLLRGVGNMYKNAEASTDSEEEDSEEDKFYKDIIFTYQEMTKEYRKKIEYLEAELAKAAPFAGEEKKKQSKSA</sequence>
<dbReference type="Gene3D" id="1.10.260.40">
    <property type="entry name" value="lambda repressor-like DNA-binding domains"/>
    <property type="match status" value="1"/>
</dbReference>
<reference evidence="1" key="1">
    <citation type="journal article" date="2021" name="Proc. Natl. Acad. Sci. U.S.A.">
        <title>A Catalog of Tens of Thousands of Viruses from Human Metagenomes Reveals Hidden Associations with Chronic Diseases.</title>
        <authorList>
            <person name="Tisza M.J."/>
            <person name="Buck C.B."/>
        </authorList>
    </citation>
    <scope>NUCLEOTIDE SEQUENCE</scope>
    <source>
        <strain evidence="1">Ctfbh2</strain>
    </source>
</reference>
<protein>
    <submittedName>
        <fullName evidence="1">Uncharacterized protein</fullName>
    </submittedName>
</protein>
<dbReference type="InterPro" id="IPR010982">
    <property type="entry name" value="Lambda_DNA-bd_dom_sf"/>
</dbReference>
<proteinExistence type="predicted"/>
<accession>A0A8S5T4N8</accession>
<dbReference type="GO" id="GO:0003677">
    <property type="term" value="F:DNA binding"/>
    <property type="evidence" value="ECO:0007669"/>
    <property type="project" value="InterPro"/>
</dbReference>